<dbReference type="InterPro" id="IPR050717">
    <property type="entry name" value="C2H2-ZF_Transcription_Reg"/>
</dbReference>
<keyword evidence="1" id="KW-0479">Metal-binding</keyword>
<protein>
    <recommendedName>
        <fullName evidence="7">C2H2-type domain-containing protein</fullName>
    </recommendedName>
</protein>
<feature type="domain" description="C2H2-type" evidence="7">
    <location>
        <begin position="266"/>
        <end position="295"/>
    </location>
</feature>
<evidence type="ECO:0000256" key="2">
    <source>
        <dbReference type="ARBA" id="ARBA00022737"/>
    </source>
</evidence>
<evidence type="ECO:0000256" key="5">
    <source>
        <dbReference type="PROSITE-ProRule" id="PRU00042"/>
    </source>
</evidence>
<comment type="caution">
    <text evidence="8">The sequence shown here is derived from an EMBL/GenBank/DDBJ whole genome shotgun (WGS) entry which is preliminary data.</text>
</comment>
<keyword evidence="2" id="KW-0677">Repeat</keyword>
<feature type="region of interest" description="Disordered" evidence="6">
    <location>
        <begin position="448"/>
        <end position="474"/>
    </location>
</feature>
<feature type="region of interest" description="Disordered" evidence="6">
    <location>
        <begin position="170"/>
        <end position="233"/>
    </location>
</feature>
<proteinExistence type="predicted"/>
<dbReference type="SUPFAM" id="SSF57667">
    <property type="entry name" value="beta-beta-alpha zinc fingers"/>
    <property type="match status" value="1"/>
</dbReference>
<keyword evidence="3 5" id="KW-0863">Zinc-finger</keyword>
<feature type="compositionally biased region" description="Polar residues" evidence="6">
    <location>
        <begin position="454"/>
        <end position="464"/>
    </location>
</feature>
<name>A0AAW2HZA5_9NEOP</name>
<dbReference type="Pfam" id="PF00096">
    <property type="entry name" value="zf-C2H2"/>
    <property type="match status" value="3"/>
</dbReference>
<evidence type="ECO:0000313" key="8">
    <source>
        <dbReference type="EMBL" id="KAL0275094.1"/>
    </source>
</evidence>
<keyword evidence="4" id="KW-0862">Zinc</keyword>
<evidence type="ECO:0000259" key="7">
    <source>
        <dbReference type="PROSITE" id="PS50157"/>
    </source>
</evidence>
<dbReference type="InterPro" id="IPR013087">
    <property type="entry name" value="Znf_C2H2_type"/>
</dbReference>
<evidence type="ECO:0000256" key="6">
    <source>
        <dbReference type="SAM" id="MobiDB-lite"/>
    </source>
</evidence>
<feature type="region of interest" description="Disordered" evidence="6">
    <location>
        <begin position="46"/>
        <end position="67"/>
    </location>
</feature>
<dbReference type="GO" id="GO:0005634">
    <property type="term" value="C:nucleus"/>
    <property type="evidence" value="ECO:0007669"/>
    <property type="project" value="TreeGrafter"/>
</dbReference>
<reference evidence="8" key="1">
    <citation type="journal article" date="2024" name="Gigascience">
        <title>Chromosome-level genome of the poultry shaft louse Menopon gallinae provides insight into the host-switching and adaptive evolution of parasitic lice.</title>
        <authorList>
            <person name="Xu Y."/>
            <person name="Ma L."/>
            <person name="Liu S."/>
            <person name="Liang Y."/>
            <person name="Liu Q."/>
            <person name="He Z."/>
            <person name="Tian L."/>
            <person name="Duan Y."/>
            <person name="Cai W."/>
            <person name="Li H."/>
            <person name="Song F."/>
        </authorList>
    </citation>
    <scope>NUCLEOTIDE SEQUENCE</scope>
    <source>
        <strain evidence="8">Cailab_2023a</strain>
    </source>
</reference>
<dbReference type="EMBL" id="JARGDH010000002">
    <property type="protein sequence ID" value="KAL0275094.1"/>
    <property type="molecule type" value="Genomic_DNA"/>
</dbReference>
<dbReference type="FunFam" id="3.30.160.60:FF:000765">
    <property type="entry name" value="Zinc finger 45-like"/>
    <property type="match status" value="1"/>
</dbReference>
<feature type="compositionally biased region" description="Polar residues" evidence="6">
    <location>
        <begin position="54"/>
        <end position="67"/>
    </location>
</feature>
<dbReference type="Gene3D" id="3.30.160.60">
    <property type="entry name" value="Classic Zinc Finger"/>
    <property type="match status" value="3"/>
</dbReference>
<dbReference type="PANTHER" id="PTHR14196">
    <property type="entry name" value="ODD-SKIPPED - RELATED"/>
    <property type="match status" value="1"/>
</dbReference>
<feature type="compositionally biased region" description="Polar residues" evidence="6">
    <location>
        <begin position="214"/>
        <end position="233"/>
    </location>
</feature>
<dbReference type="PROSITE" id="PS50157">
    <property type="entry name" value="ZINC_FINGER_C2H2_2"/>
    <property type="match status" value="4"/>
</dbReference>
<dbReference type="InterPro" id="IPR036236">
    <property type="entry name" value="Znf_C2H2_sf"/>
</dbReference>
<gene>
    <name evidence="8" type="ORF">PYX00_003061</name>
</gene>
<dbReference type="GO" id="GO:0000981">
    <property type="term" value="F:DNA-binding transcription factor activity, RNA polymerase II-specific"/>
    <property type="evidence" value="ECO:0007669"/>
    <property type="project" value="TreeGrafter"/>
</dbReference>
<feature type="compositionally biased region" description="Low complexity" evidence="6">
    <location>
        <begin position="201"/>
        <end position="213"/>
    </location>
</feature>
<dbReference type="FunFam" id="3.30.160.60:FF:000065">
    <property type="entry name" value="B-cell CLL/lymphoma 6, member B"/>
    <property type="match status" value="1"/>
</dbReference>
<evidence type="ECO:0000256" key="1">
    <source>
        <dbReference type="ARBA" id="ARBA00022723"/>
    </source>
</evidence>
<dbReference type="GO" id="GO:0008270">
    <property type="term" value="F:zinc ion binding"/>
    <property type="evidence" value="ECO:0007669"/>
    <property type="project" value="UniProtKB-KW"/>
</dbReference>
<dbReference type="AlphaFoldDB" id="A0AAW2HZA5"/>
<feature type="domain" description="C2H2-type" evidence="7">
    <location>
        <begin position="238"/>
        <end position="265"/>
    </location>
</feature>
<dbReference type="PROSITE" id="PS00028">
    <property type="entry name" value="ZINC_FINGER_C2H2_1"/>
    <property type="match status" value="4"/>
</dbReference>
<dbReference type="PANTHER" id="PTHR14196:SF12">
    <property type="entry name" value="ZINC FINGER PROTEIN 208-LIKE"/>
    <property type="match status" value="1"/>
</dbReference>
<sequence length="474" mass="51939">MSGEKGKMDKMNEVHKAAYLEAYMAQQAAALQHQNKFRYDNIPLSVDDKKKSHPLSNGTALSSTTSKIFSNPVSSNCNSYSTPLKVPQLQGSTASDQFKPNLESTFTVPDDGLGYDDGVRVLRTLGSWTPEYPGLTTRPSTGMLFSDLPYSHSDMGMNQRKIPSTVLPSPLPVPQSHGIAPLTRPTPTHPQVKKEEAGGMSSQNVRNQQQVSRTNHSGQQQKANGVTSTVQNSSNKSFTCTICGKSLARKDKLVIHTRIHTGEKPYICEVCDKAFARRDKLVIHMNKMKHRTPTNIAPLGKRTNIDKNAAAKKAAQEEVEDIPKATALSLQSAAANWSCELCGQMMTTREEWTVHAKAHLEEKITGIGVISPNNFPNNQRPIGNYSGNSVHMPGIGNPSYPAVPQPSGHYQPFSIPDRQYCPVCRQTFATKSDFMIHVRAHFDNVMKPPDVDSVRQSQVPSSGNGIVDNASICS</sequence>
<dbReference type="GO" id="GO:0000977">
    <property type="term" value="F:RNA polymerase II transcription regulatory region sequence-specific DNA binding"/>
    <property type="evidence" value="ECO:0007669"/>
    <property type="project" value="TreeGrafter"/>
</dbReference>
<accession>A0AAW2HZA5</accession>
<evidence type="ECO:0000256" key="3">
    <source>
        <dbReference type="ARBA" id="ARBA00022771"/>
    </source>
</evidence>
<dbReference type="SMART" id="SM00355">
    <property type="entry name" value="ZnF_C2H2"/>
    <property type="match status" value="4"/>
</dbReference>
<evidence type="ECO:0000256" key="4">
    <source>
        <dbReference type="ARBA" id="ARBA00022833"/>
    </source>
</evidence>
<feature type="domain" description="C2H2-type" evidence="7">
    <location>
        <begin position="337"/>
        <end position="364"/>
    </location>
</feature>
<feature type="domain" description="C2H2-type" evidence="7">
    <location>
        <begin position="419"/>
        <end position="441"/>
    </location>
</feature>
<organism evidence="8">
    <name type="scientific">Menopon gallinae</name>
    <name type="common">poultry shaft louse</name>
    <dbReference type="NCBI Taxonomy" id="328185"/>
    <lineage>
        <taxon>Eukaryota</taxon>
        <taxon>Metazoa</taxon>
        <taxon>Ecdysozoa</taxon>
        <taxon>Arthropoda</taxon>
        <taxon>Hexapoda</taxon>
        <taxon>Insecta</taxon>
        <taxon>Pterygota</taxon>
        <taxon>Neoptera</taxon>
        <taxon>Paraneoptera</taxon>
        <taxon>Psocodea</taxon>
        <taxon>Troctomorpha</taxon>
        <taxon>Phthiraptera</taxon>
        <taxon>Amblycera</taxon>
        <taxon>Menoponidae</taxon>
        <taxon>Menopon</taxon>
    </lineage>
</organism>